<evidence type="ECO:0000256" key="1">
    <source>
        <dbReference type="SAM" id="Phobius"/>
    </source>
</evidence>
<evidence type="ECO:0000259" key="2">
    <source>
        <dbReference type="Pfam" id="PF07853"/>
    </source>
</evidence>
<keyword evidence="4" id="KW-1185">Reference proteome</keyword>
<accession>A0ABQ2NGH1</accession>
<dbReference type="RefSeq" id="WP_188616836.1">
    <property type="nucleotide sequence ID" value="NZ_BMLV01000002.1"/>
</dbReference>
<feature type="transmembrane region" description="Helical" evidence="1">
    <location>
        <begin position="132"/>
        <end position="150"/>
    </location>
</feature>
<dbReference type="EMBL" id="BMLV01000002">
    <property type="protein sequence ID" value="GGP02738.1"/>
    <property type="molecule type" value="Genomic_DNA"/>
</dbReference>
<name>A0ABQ2NGH1_9FLAO</name>
<evidence type="ECO:0000313" key="3">
    <source>
        <dbReference type="EMBL" id="GGP02738.1"/>
    </source>
</evidence>
<dbReference type="Pfam" id="PF07853">
    <property type="entry name" value="DUF1648"/>
    <property type="match status" value="1"/>
</dbReference>
<dbReference type="Proteomes" id="UP000620064">
    <property type="component" value="Unassembled WGS sequence"/>
</dbReference>
<keyword evidence="1" id="KW-0472">Membrane</keyword>
<feature type="transmembrane region" description="Helical" evidence="1">
    <location>
        <begin position="89"/>
        <end position="111"/>
    </location>
</feature>
<feature type="transmembrane region" description="Helical" evidence="1">
    <location>
        <begin position="51"/>
        <end position="69"/>
    </location>
</feature>
<sequence length="151" mass="17465">MSGIISFLDGFSISILLILWSYTLMNFNKLPKIIPIHFGFDGKPDNFGSKYFIFLLPILALLLYFFLGYNVKEINNYPVEITKENKDVQLVIAILAVKTIIAYVLFIFFTFQKHIKNISLKKTEKSIPMVKHILGLFFIIGFFLIVANIYK</sequence>
<feature type="transmembrane region" description="Helical" evidence="1">
    <location>
        <begin position="6"/>
        <end position="25"/>
    </location>
</feature>
<evidence type="ECO:0000313" key="4">
    <source>
        <dbReference type="Proteomes" id="UP000620064"/>
    </source>
</evidence>
<protein>
    <recommendedName>
        <fullName evidence="2">DUF1648 domain-containing protein</fullName>
    </recommendedName>
</protein>
<proteinExistence type="predicted"/>
<organism evidence="3 4">
    <name type="scientific">Cloacibacterium rupense</name>
    <dbReference type="NCBI Taxonomy" id="517423"/>
    <lineage>
        <taxon>Bacteria</taxon>
        <taxon>Pseudomonadati</taxon>
        <taxon>Bacteroidota</taxon>
        <taxon>Flavobacteriia</taxon>
        <taxon>Flavobacteriales</taxon>
        <taxon>Weeksellaceae</taxon>
    </lineage>
</organism>
<reference evidence="4" key="1">
    <citation type="journal article" date="2019" name="Int. J. Syst. Evol. Microbiol.">
        <title>The Global Catalogue of Microorganisms (GCM) 10K type strain sequencing project: providing services to taxonomists for standard genome sequencing and annotation.</title>
        <authorList>
            <consortium name="The Broad Institute Genomics Platform"/>
            <consortium name="The Broad Institute Genome Sequencing Center for Infectious Disease"/>
            <person name="Wu L."/>
            <person name="Ma J."/>
        </authorList>
    </citation>
    <scope>NUCLEOTIDE SEQUENCE [LARGE SCALE GENOMIC DNA]</scope>
    <source>
        <strain evidence="4">CGMCC 1.7656</strain>
    </source>
</reference>
<feature type="domain" description="DUF1648" evidence="2">
    <location>
        <begin position="15"/>
        <end position="60"/>
    </location>
</feature>
<keyword evidence="1" id="KW-0812">Transmembrane</keyword>
<keyword evidence="1" id="KW-1133">Transmembrane helix</keyword>
<comment type="caution">
    <text evidence="3">The sequence shown here is derived from an EMBL/GenBank/DDBJ whole genome shotgun (WGS) entry which is preliminary data.</text>
</comment>
<gene>
    <name evidence="3" type="ORF">GCM10010992_08340</name>
</gene>
<dbReference type="InterPro" id="IPR012867">
    <property type="entry name" value="DUF1648"/>
</dbReference>